<comment type="catalytic activity">
    <reaction evidence="9">
        <text>adenosine + H2O + H(+) = inosine + NH4(+)</text>
        <dbReference type="Rhea" id="RHEA:24408"/>
        <dbReference type="ChEBI" id="CHEBI:15377"/>
        <dbReference type="ChEBI" id="CHEBI:15378"/>
        <dbReference type="ChEBI" id="CHEBI:16335"/>
        <dbReference type="ChEBI" id="CHEBI:17596"/>
        <dbReference type="ChEBI" id="CHEBI:28938"/>
        <dbReference type="EC" id="3.5.4.4"/>
    </reaction>
</comment>
<name>A0A9P4I216_9PEZI</name>
<evidence type="ECO:0000256" key="7">
    <source>
        <dbReference type="ARBA" id="ARBA00022729"/>
    </source>
</evidence>
<keyword evidence="7" id="KW-0732">Signal</keyword>
<evidence type="ECO:0000256" key="5">
    <source>
        <dbReference type="ARBA" id="ARBA00022525"/>
    </source>
</evidence>
<dbReference type="AlphaFoldDB" id="A0A9P4I216"/>
<dbReference type="Gene3D" id="3.20.20.140">
    <property type="entry name" value="Metal-dependent hydrolases"/>
    <property type="match status" value="1"/>
</dbReference>
<evidence type="ECO:0000256" key="9">
    <source>
        <dbReference type="ARBA" id="ARBA00047764"/>
    </source>
</evidence>
<dbReference type="GO" id="GO:0006154">
    <property type="term" value="P:adenosine catabolic process"/>
    <property type="evidence" value="ECO:0007669"/>
    <property type="project" value="TreeGrafter"/>
</dbReference>
<evidence type="ECO:0000256" key="6">
    <source>
        <dbReference type="ARBA" id="ARBA00022723"/>
    </source>
</evidence>
<sequence>MTIPVSGSSAERFGSVEEYMKARSALVEAERAQGFDGDAKPTALEERASEVLNALKVQEEGSLHTVHPNGTGFERAHRYLHGLDTIANSKVLDVARKAPKGALLHCHLDAMLPPQLLLEDARKQQNLYIKTDAPLVSKGFFAHTLPEFTVLGENVEVSAVNNCFSAQYVSGSWMKYSEFLKAFPGGSAKAEEWICSKIVLSAGDAYHPEQTVDGIWMSFKRAFMVLRGLTGYVTAYRNHFERVIWQFARDGIHYAEIRVPLRDGYFIASDDGKENLSHKEMIGILADVLASELPKIRAKGLIFYGTKFIYGSMRSSTREQMQWAIDDCIELKQAYPDLICGFDMQGQEDDGHSHLHWIPELLAMRARCDALGLDLPFIFHAGETLDHGGATDSNLYDAILLGTKRIGHGFSLTKHPLLMQLCKERKIAVEACPISNEVLGLCPTVRNHPLPVLLAHCVPCTVNSDDPGCWESTLSHDFYQTLVGSERMSLVGWRVLVEWSFEYSCVGDGERQEWLRVFRTKWDEFCRWVVDTYGEVLKKA</sequence>
<dbReference type="OrthoDB" id="7202371at2759"/>
<comment type="subcellular location">
    <subcellularLocation>
        <location evidence="2">Secreted</location>
    </subcellularLocation>
</comment>
<evidence type="ECO:0000256" key="4">
    <source>
        <dbReference type="ARBA" id="ARBA00012784"/>
    </source>
</evidence>
<dbReference type="Pfam" id="PF00962">
    <property type="entry name" value="A_deaminase"/>
    <property type="match status" value="1"/>
</dbReference>
<dbReference type="InterPro" id="IPR032466">
    <property type="entry name" value="Metal_Hydrolase"/>
</dbReference>
<organism evidence="11 12">
    <name type="scientific">Saccharata proteae CBS 121410</name>
    <dbReference type="NCBI Taxonomy" id="1314787"/>
    <lineage>
        <taxon>Eukaryota</taxon>
        <taxon>Fungi</taxon>
        <taxon>Dikarya</taxon>
        <taxon>Ascomycota</taxon>
        <taxon>Pezizomycotina</taxon>
        <taxon>Dothideomycetes</taxon>
        <taxon>Dothideomycetes incertae sedis</taxon>
        <taxon>Botryosphaeriales</taxon>
        <taxon>Saccharataceae</taxon>
        <taxon>Saccharata</taxon>
    </lineage>
</organism>
<comment type="similarity">
    <text evidence="3">Belongs to the metallo-dependent hydrolases superfamily. Adenosine and AMP deaminases family. ADGF subfamily.</text>
</comment>
<keyword evidence="5" id="KW-0964">Secreted</keyword>
<evidence type="ECO:0000313" key="12">
    <source>
        <dbReference type="Proteomes" id="UP000799776"/>
    </source>
</evidence>
<dbReference type="PANTHER" id="PTHR11409">
    <property type="entry name" value="ADENOSINE DEAMINASE"/>
    <property type="match status" value="1"/>
</dbReference>
<accession>A0A9P4I216</accession>
<dbReference type="InterPro" id="IPR001365">
    <property type="entry name" value="A_deaminase_dom"/>
</dbReference>
<evidence type="ECO:0000256" key="3">
    <source>
        <dbReference type="ARBA" id="ARBA00006083"/>
    </source>
</evidence>
<dbReference type="PANTHER" id="PTHR11409:SF37">
    <property type="entry name" value="ADENOSINE DEAMINASE DOMAIN-CONTAINING PROTEIN"/>
    <property type="match status" value="1"/>
</dbReference>
<dbReference type="SUPFAM" id="SSF51556">
    <property type="entry name" value="Metallo-dependent hydrolases"/>
    <property type="match status" value="1"/>
</dbReference>
<keyword evidence="8 11" id="KW-0378">Hydrolase</keyword>
<keyword evidence="6" id="KW-0479">Metal-binding</keyword>
<evidence type="ECO:0000313" key="11">
    <source>
        <dbReference type="EMBL" id="KAF2091732.1"/>
    </source>
</evidence>
<dbReference type="FunFam" id="3.20.20.140:FF:000017">
    <property type="entry name" value="Adenosine deaminase 2"/>
    <property type="match status" value="1"/>
</dbReference>
<keyword evidence="12" id="KW-1185">Reference proteome</keyword>
<evidence type="ECO:0000256" key="8">
    <source>
        <dbReference type="ARBA" id="ARBA00022801"/>
    </source>
</evidence>
<dbReference type="GO" id="GO:0046103">
    <property type="term" value="P:inosine biosynthetic process"/>
    <property type="evidence" value="ECO:0007669"/>
    <property type="project" value="TreeGrafter"/>
</dbReference>
<comment type="cofactor">
    <cofactor evidence="1">
        <name>Zn(2+)</name>
        <dbReference type="ChEBI" id="CHEBI:29105"/>
    </cofactor>
</comment>
<dbReference type="GO" id="GO:0004000">
    <property type="term" value="F:adenosine deaminase activity"/>
    <property type="evidence" value="ECO:0007669"/>
    <property type="project" value="TreeGrafter"/>
</dbReference>
<dbReference type="EC" id="3.5.4.4" evidence="4"/>
<dbReference type="GO" id="GO:0046872">
    <property type="term" value="F:metal ion binding"/>
    <property type="evidence" value="ECO:0007669"/>
    <property type="project" value="UniProtKB-KW"/>
</dbReference>
<evidence type="ECO:0000256" key="1">
    <source>
        <dbReference type="ARBA" id="ARBA00001947"/>
    </source>
</evidence>
<comment type="caution">
    <text evidence="11">The sequence shown here is derived from an EMBL/GenBank/DDBJ whole genome shotgun (WGS) entry which is preliminary data.</text>
</comment>
<proteinExistence type="inferred from homology"/>
<dbReference type="InterPro" id="IPR006330">
    <property type="entry name" value="Ado/ade_deaminase"/>
</dbReference>
<evidence type="ECO:0000259" key="10">
    <source>
        <dbReference type="Pfam" id="PF00962"/>
    </source>
</evidence>
<feature type="domain" description="Adenosine deaminase" evidence="10">
    <location>
        <begin position="218"/>
        <end position="496"/>
    </location>
</feature>
<dbReference type="Proteomes" id="UP000799776">
    <property type="component" value="Unassembled WGS sequence"/>
</dbReference>
<evidence type="ECO:0000256" key="2">
    <source>
        <dbReference type="ARBA" id="ARBA00004613"/>
    </source>
</evidence>
<dbReference type="EMBL" id="ML978711">
    <property type="protein sequence ID" value="KAF2091732.1"/>
    <property type="molecule type" value="Genomic_DNA"/>
</dbReference>
<reference evidence="11" key="1">
    <citation type="journal article" date="2020" name="Stud. Mycol.">
        <title>101 Dothideomycetes genomes: a test case for predicting lifestyles and emergence of pathogens.</title>
        <authorList>
            <person name="Haridas S."/>
            <person name="Albert R."/>
            <person name="Binder M."/>
            <person name="Bloem J."/>
            <person name="Labutti K."/>
            <person name="Salamov A."/>
            <person name="Andreopoulos B."/>
            <person name="Baker S."/>
            <person name="Barry K."/>
            <person name="Bills G."/>
            <person name="Bluhm B."/>
            <person name="Cannon C."/>
            <person name="Castanera R."/>
            <person name="Culley D."/>
            <person name="Daum C."/>
            <person name="Ezra D."/>
            <person name="Gonzalez J."/>
            <person name="Henrissat B."/>
            <person name="Kuo A."/>
            <person name="Liang C."/>
            <person name="Lipzen A."/>
            <person name="Lutzoni F."/>
            <person name="Magnuson J."/>
            <person name="Mondo S."/>
            <person name="Nolan M."/>
            <person name="Ohm R."/>
            <person name="Pangilinan J."/>
            <person name="Park H.-J."/>
            <person name="Ramirez L."/>
            <person name="Alfaro M."/>
            <person name="Sun H."/>
            <person name="Tritt A."/>
            <person name="Yoshinaga Y."/>
            <person name="Zwiers L.-H."/>
            <person name="Turgeon B."/>
            <person name="Goodwin S."/>
            <person name="Spatafora J."/>
            <person name="Crous P."/>
            <person name="Grigoriev I."/>
        </authorList>
    </citation>
    <scope>NUCLEOTIDE SEQUENCE</scope>
    <source>
        <strain evidence="11">CBS 121410</strain>
    </source>
</reference>
<dbReference type="GO" id="GO:0005576">
    <property type="term" value="C:extracellular region"/>
    <property type="evidence" value="ECO:0007669"/>
    <property type="project" value="UniProtKB-SubCell"/>
</dbReference>
<gene>
    <name evidence="11" type="ORF">K490DRAFT_70509</name>
</gene>
<protein>
    <recommendedName>
        <fullName evidence="4">adenosine deaminase</fullName>
        <ecNumber evidence="4">3.5.4.4</ecNumber>
    </recommendedName>
</protein>